<dbReference type="InterPro" id="IPR005185">
    <property type="entry name" value="YccF"/>
</dbReference>
<keyword evidence="1" id="KW-1133">Transmembrane helix</keyword>
<evidence type="ECO:0000313" key="4">
    <source>
        <dbReference type="Proteomes" id="UP000236893"/>
    </source>
</evidence>
<feature type="transmembrane region" description="Helical" evidence="1">
    <location>
        <begin position="6"/>
        <end position="23"/>
    </location>
</feature>
<dbReference type="AlphaFoldDB" id="A0A2S5A493"/>
<protein>
    <submittedName>
        <fullName evidence="3">YccF domain-containing protein</fullName>
    </submittedName>
</protein>
<feature type="domain" description="Inner membrane component" evidence="2">
    <location>
        <begin position="69"/>
        <end position="119"/>
    </location>
</feature>
<keyword evidence="1" id="KW-0812">Transmembrane</keyword>
<dbReference type="OrthoDB" id="9790567at2"/>
<name>A0A2S5A493_9SPHI</name>
<evidence type="ECO:0000313" key="3">
    <source>
        <dbReference type="EMBL" id="POY37119.1"/>
    </source>
</evidence>
<dbReference type="PANTHER" id="PTHR42903">
    <property type="entry name" value="INNER MEMBRANE PROTEIN YCCF"/>
    <property type="match status" value="1"/>
</dbReference>
<dbReference type="Proteomes" id="UP000236893">
    <property type="component" value="Unassembled WGS sequence"/>
</dbReference>
<evidence type="ECO:0000256" key="1">
    <source>
        <dbReference type="SAM" id="Phobius"/>
    </source>
</evidence>
<dbReference type="NCBIfam" id="NF008740">
    <property type="entry name" value="PRK11770.1-2"/>
    <property type="match status" value="1"/>
</dbReference>
<gene>
    <name evidence="3" type="ORF">C3K47_08665</name>
</gene>
<accession>A0A2S5A493</accession>
<feature type="domain" description="Inner membrane component" evidence="2">
    <location>
        <begin position="4"/>
        <end position="54"/>
    </location>
</feature>
<proteinExistence type="predicted"/>
<evidence type="ECO:0000259" key="2">
    <source>
        <dbReference type="Pfam" id="PF03733"/>
    </source>
</evidence>
<keyword evidence="4" id="KW-1185">Reference proteome</keyword>
<dbReference type="PIRSF" id="PIRSF028777">
    <property type="entry name" value="UCP028777"/>
    <property type="match status" value="1"/>
</dbReference>
<dbReference type="PANTHER" id="PTHR42903:SF1">
    <property type="entry name" value="INNER MEMBRANE PROTEIN YCCF"/>
    <property type="match status" value="1"/>
</dbReference>
<organism evidence="3 4">
    <name type="scientific">Solitalea longa</name>
    <dbReference type="NCBI Taxonomy" id="2079460"/>
    <lineage>
        <taxon>Bacteria</taxon>
        <taxon>Pseudomonadati</taxon>
        <taxon>Bacteroidota</taxon>
        <taxon>Sphingobacteriia</taxon>
        <taxon>Sphingobacteriales</taxon>
        <taxon>Sphingobacteriaceae</taxon>
        <taxon>Solitalea</taxon>
    </lineage>
</organism>
<dbReference type="InterPro" id="IPR031308">
    <property type="entry name" value="UCP028777"/>
</dbReference>
<sequence length="123" mass="13631">MNLIGNIIWLIFGGLAIFMEYLVSGFAMCCTIVGIPWGIQCFKLAFLALFPFGKKIRVTEGNPGCLSTLLNIIWFFIGGLWIALTHLGFGLLLAITIIGLPFAKQHFKLMGLSLTPFGREVYE</sequence>
<dbReference type="GO" id="GO:0005886">
    <property type="term" value="C:plasma membrane"/>
    <property type="evidence" value="ECO:0007669"/>
    <property type="project" value="TreeGrafter"/>
</dbReference>
<reference evidence="3 4" key="1">
    <citation type="submission" date="2018-01" db="EMBL/GenBank/DDBJ databases">
        <authorList>
            <person name="Gaut B.S."/>
            <person name="Morton B.R."/>
            <person name="Clegg M.T."/>
            <person name="Duvall M.R."/>
        </authorList>
    </citation>
    <scope>NUCLEOTIDE SEQUENCE [LARGE SCALE GENOMIC DNA]</scope>
    <source>
        <strain evidence="3 4">HR-AV</strain>
    </source>
</reference>
<comment type="caution">
    <text evidence="3">The sequence shown here is derived from an EMBL/GenBank/DDBJ whole genome shotgun (WGS) entry which is preliminary data.</text>
</comment>
<feature type="transmembrane region" description="Helical" evidence="1">
    <location>
        <begin position="30"/>
        <end position="52"/>
    </location>
</feature>
<feature type="transmembrane region" description="Helical" evidence="1">
    <location>
        <begin position="72"/>
        <end position="100"/>
    </location>
</feature>
<dbReference type="RefSeq" id="WP_103788729.1">
    <property type="nucleotide sequence ID" value="NZ_PQVF01000005.1"/>
</dbReference>
<dbReference type="InterPro" id="IPR052937">
    <property type="entry name" value="Inner_membrane_protein"/>
</dbReference>
<keyword evidence="1" id="KW-0472">Membrane</keyword>
<dbReference type="Pfam" id="PF03733">
    <property type="entry name" value="YccF"/>
    <property type="match status" value="2"/>
</dbReference>
<dbReference type="EMBL" id="PQVF01000005">
    <property type="protein sequence ID" value="POY37119.1"/>
    <property type="molecule type" value="Genomic_DNA"/>
</dbReference>